<evidence type="ECO:0000313" key="3">
    <source>
        <dbReference type="Proteomes" id="UP000652761"/>
    </source>
</evidence>
<dbReference type="Proteomes" id="UP000652761">
    <property type="component" value="Unassembled WGS sequence"/>
</dbReference>
<dbReference type="EMBL" id="NMUH01006850">
    <property type="protein sequence ID" value="MQM16109.1"/>
    <property type="molecule type" value="Genomic_DNA"/>
</dbReference>
<organism evidence="2 3">
    <name type="scientific">Colocasia esculenta</name>
    <name type="common">Wild taro</name>
    <name type="synonym">Arum esculentum</name>
    <dbReference type="NCBI Taxonomy" id="4460"/>
    <lineage>
        <taxon>Eukaryota</taxon>
        <taxon>Viridiplantae</taxon>
        <taxon>Streptophyta</taxon>
        <taxon>Embryophyta</taxon>
        <taxon>Tracheophyta</taxon>
        <taxon>Spermatophyta</taxon>
        <taxon>Magnoliopsida</taxon>
        <taxon>Liliopsida</taxon>
        <taxon>Araceae</taxon>
        <taxon>Aroideae</taxon>
        <taxon>Colocasieae</taxon>
        <taxon>Colocasia</taxon>
    </lineage>
</organism>
<proteinExistence type="predicted"/>
<evidence type="ECO:0000256" key="1">
    <source>
        <dbReference type="SAM" id="Coils"/>
    </source>
</evidence>
<reference evidence="2" key="1">
    <citation type="submission" date="2017-07" db="EMBL/GenBank/DDBJ databases">
        <title>Taro Niue Genome Assembly and Annotation.</title>
        <authorList>
            <person name="Atibalentja N."/>
            <person name="Keating K."/>
            <person name="Fields C.J."/>
        </authorList>
    </citation>
    <scope>NUCLEOTIDE SEQUENCE</scope>
    <source>
        <strain evidence="2">Niue_2</strain>
        <tissue evidence="2">Leaf</tissue>
    </source>
</reference>
<dbReference type="AlphaFoldDB" id="A0A843X9R5"/>
<protein>
    <submittedName>
        <fullName evidence="2">Uncharacterized protein</fullName>
    </submittedName>
</protein>
<comment type="caution">
    <text evidence="2">The sequence shown here is derived from an EMBL/GenBank/DDBJ whole genome shotgun (WGS) entry which is preliminary data.</text>
</comment>
<gene>
    <name evidence="2" type="ORF">Taro_049063</name>
</gene>
<accession>A0A843X9R5</accession>
<feature type="coiled-coil region" evidence="1">
    <location>
        <begin position="15"/>
        <end position="67"/>
    </location>
</feature>
<keyword evidence="1" id="KW-0175">Coiled coil</keyword>
<sequence>MGESSSAQPAGGDLAVRLQGALDQAEARVWELEAERQGAGAALQAQMESLRLDLTRTEGRLLEARER</sequence>
<name>A0A843X9R5_COLES</name>
<evidence type="ECO:0000313" key="2">
    <source>
        <dbReference type="EMBL" id="MQM16109.1"/>
    </source>
</evidence>
<keyword evidence="3" id="KW-1185">Reference proteome</keyword>